<evidence type="ECO:0000256" key="1">
    <source>
        <dbReference type="ARBA" id="ARBA00004606"/>
    </source>
</evidence>
<evidence type="ECO:0000313" key="12">
    <source>
        <dbReference type="EMBL" id="KAI1702882.1"/>
    </source>
</evidence>
<keyword evidence="9" id="KW-0325">Glycoprotein</keyword>
<keyword evidence="7 11" id="KW-1133">Transmembrane helix</keyword>
<evidence type="ECO:0000256" key="11">
    <source>
        <dbReference type="SAM" id="Phobius"/>
    </source>
</evidence>
<reference evidence="12" key="1">
    <citation type="submission" date="2022-01" db="EMBL/GenBank/DDBJ databases">
        <title>Genome Sequence Resource for Two Populations of Ditylenchus destructor, the Migratory Endoparasitic Phytonematode.</title>
        <authorList>
            <person name="Zhang H."/>
            <person name="Lin R."/>
            <person name="Xie B."/>
        </authorList>
    </citation>
    <scope>NUCLEOTIDE SEQUENCE</scope>
    <source>
        <strain evidence="12">BazhouSP</strain>
    </source>
</reference>
<evidence type="ECO:0000256" key="7">
    <source>
        <dbReference type="ARBA" id="ARBA00022989"/>
    </source>
</evidence>
<keyword evidence="8 11" id="KW-0472">Membrane</keyword>
<keyword evidence="5 11" id="KW-0812">Transmembrane</keyword>
<dbReference type="InterPro" id="IPR003406">
    <property type="entry name" value="Glyco_trans_14"/>
</dbReference>
<evidence type="ECO:0000256" key="2">
    <source>
        <dbReference type="ARBA" id="ARBA00004922"/>
    </source>
</evidence>
<keyword evidence="6" id="KW-0735">Signal-anchor</keyword>
<evidence type="ECO:0000256" key="8">
    <source>
        <dbReference type="ARBA" id="ARBA00023136"/>
    </source>
</evidence>
<dbReference type="GO" id="GO:0008375">
    <property type="term" value="F:acetylglucosaminyltransferase activity"/>
    <property type="evidence" value="ECO:0007669"/>
    <property type="project" value="TreeGrafter"/>
</dbReference>
<evidence type="ECO:0000256" key="5">
    <source>
        <dbReference type="ARBA" id="ARBA00022692"/>
    </source>
</evidence>
<dbReference type="PANTHER" id="PTHR19297">
    <property type="entry name" value="GLYCOSYLTRANSFERASE 14 FAMILY MEMBER"/>
    <property type="match status" value="1"/>
</dbReference>
<evidence type="ECO:0000256" key="9">
    <source>
        <dbReference type="ARBA" id="ARBA00023180"/>
    </source>
</evidence>
<comment type="similarity">
    <text evidence="10">Belongs to the glycosyltransferase 14 family.</text>
</comment>
<keyword evidence="13" id="KW-1185">Reference proteome</keyword>
<comment type="pathway">
    <text evidence="2">Protein modification; protein glycosylation.</text>
</comment>
<name>A0AAD4MPU0_9BILA</name>
<accession>A0AAD4MPU0</accession>
<dbReference type="EMBL" id="JAKKPZ010000091">
    <property type="protein sequence ID" value="KAI1702882.1"/>
    <property type="molecule type" value="Genomic_DNA"/>
</dbReference>
<sequence>MTSGWCSSTAKLLNMSARNGLEFPNYGLIGVTQTRAISVINEARYLFSLDLGVASQTRNALNRMFDDDTEGLLSKDQKADGFRPFQMGLPVNLVGLHCRRLRCTFVILLIFVLGTILLLEYSGYSVWRVSEPEFRSTESSRERLQNQYMRVNNMLAQREILEAAIDNGLPDFRKIVPSCTRLAEEALQKNQSNSVREARQWKFDEVKFRRRLFGPKIKDKCKAIKDNFAFSSAPLSNEEEEFPLAYGMLVYKSSVQVYFLLSAIYQPQNAYCIAVDSKASLEFKRDMELLSDCFPNIFVMQIGNVQWCGFAVVRGVFNCLRFLSQLNHKWRYFQYLSGVDLPLKTNLELVRIFKRLKGTVNAEVTLFQKDRLGPEAKKTTPPLPLWKSSLSSLLPRETVDEMLKSEKVRELFNFLKDTSCADETLWATITGNKNVFPIPGAIDATEVYAKIKKEKKELHKLVNTTKHLVRTPEEPFPLRDYYISRYQVWVPNKHCAGKFVATSCVYGVGDLDNLMTRPELVAHKFYLDFEPATYFCVYQAVRQRALVDKIQQRFQGALYSQLPQVLMRDGESVDRLQFFFTDW</sequence>
<feature type="transmembrane region" description="Helical" evidence="11">
    <location>
        <begin position="105"/>
        <end position="127"/>
    </location>
</feature>
<proteinExistence type="inferred from homology"/>
<comment type="subcellular location">
    <subcellularLocation>
        <location evidence="1">Membrane</location>
        <topology evidence="1">Single-pass type II membrane protein</topology>
    </subcellularLocation>
</comment>
<evidence type="ECO:0000256" key="4">
    <source>
        <dbReference type="ARBA" id="ARBA00022679"/>
    </source>
</evidence>
<gene>
    <name evidence="12" type="ORF">DdX_15213</name>
</gene>
<keyword evidence="3" id="KW-0328">Glycosyltransferase</keyword>
<evidence type="ECO:0000256" key="3">
    <source>
        <dbReference type="ARBA" id="ARBA00022676"/>
    </source>
</evidence>
<evidence type="ECO:0000256" key="10">
    <source>
        <dbReference type="ARBA" id="ARBA00038150"/>
    </source>
</evidence>
<evidence type="ECO:0000256" key="6">
    <source>
        <dbReference type="ARBA" id="ARBA00022968"/>
    </source>
</evidence>
<organism evidence="12 13">
    <name type="scientific">Ditylenchus destructor</name>
    <dbReference type="NCBI Taxonomy" id="166010"/>
    <lineage>
        <taxon>Eukaryota</taxon>
        <taxon>Metazoa</taxon>
        <taxon>Ecdysozoa</taxon>
        <taxon>Nematoda</taxon>
        <taxon>Chromadorea</taxon>
        <taxon>Rhabditida</taxon>
        <taxon>Tylenchina</taxon>
        <taxon>Tylenchomorpha</taxon>
        <taxon>Sphaerularioidea</taxon>
        <taxon>Anguinidae</taxon>
        <taxon>Anguininae</taxon>
        <taxon>Ditylenchus</taxon>
    </lineage>
</organism>
<dbReference type="GO" id="GO:0016020">
    <property type="term" value="C:membrane"/>
    <property type="evidence" value="ECO:0007669"/>
    <property type="project" value="UniProtKB-SubCell"/>
</dbReference>
<keyword evidence="4" id="KW-0808">Transferase</keyword>
<comment type="caution">
    <text evidence="12">The sequence shown here is derived from an EMBL/GenBank/DDBJ whole genome shotgun (WGS) entry which is preliminary data.</text>
</comment>
<dbReference type="AlphaFoldDB" id="A0AAD4MPU0"/>
<dbReference type="PANTHER" id="PTHR19297:SF185">
    <property type="entry name" value="BETA-1,3-GALACTOSYL-O-GLYCOSYL-GLYCOPROTEIN BETA-1,6-N-ACETYLGLUCOSAMINYLTRANSFERASE 3"/>
    <property type="match status" value="1"/>
</dbReference>
<dbReference type="Pfam" id="PF02485">
    <property type="entry name" value="Branch"/>
    <property type="match status" value="1"/>
</dbReference>
<evidence type="ECO:0000313" key="13">
    <source>
        <dbReference type="Proteomes" id="UP001201812"/>
    </source>
</evidence>
<dbReference type="Proteomes" id="UP001201812">
    <property type="component" value="Unassembled WGS sequence"/>
</dbReference>
<protein>
    <submittedName>
        <fullName evidence="12">Core-2/I-Branching enzyme domain-containing protein</fullName>
    </submittedName>
</protein>